<evidence type="ECO:0000313" key="2">
    <source>
        <dbReference type="EMBL" id="GJS94706.1"/>
    </source>
</evidence>
<accession>A0ABQ4ZYY2</accession>
<protein>
    <submittedName>
        <fullName evidence="2">Uncharacterized protein</fullName>
    </submittedName>
</protein>
<dbReference type="Proteomes" id="UP001151760">
    <property type="component" value="Unassembled WGS sequence"/>
</dbReference>
<evidence type="ECO:0000256" key="1">
    <source>
        <dbReference type="SAM" id="MobiDB-lite"/>
    </source>
</evidence>
<keyword evidence="3" id="KW-1185">Reference proteome</keyword>
<feature type="region of interest" description="Disordered" evidence="1">
    <location>
        <begin position="144"/>
        <end position="178"/>
    </location>
</feature>
<comment type="caution">
    <text evidence="2">The sequence shown here is derived from an EMBL/GenBank/DDBJ whole genome shotgun (WGS) entry which is preliminary data.</text>
</comment>
<reference evidence="2" key="2">
    <citation type="submission" date="2022-01" db="EMBL/GenBank/DDBJ databases">
        <authorList>
            <person name="Yamashiro T."/>
            <person name="Shiraishi A."/>
            <person name="Satake H."/>
            <person name="Nakayama K."/>
        </authorList>
    </citation>
    <scope>NUCLEOTIDE SEQUENCE</scope>
</reference>
<name>A0ABQ4ZYY2_9ASTR</name>
<organism evidence="2 3">
    <name type="scientific">Tanacetum coccineum</name>
    <dbReference type="NCBI Taxonomy" id="301880"/>
    <lineage>
        <taxon>Eukaryota</taxon>
        <taxon>Viridiplantae</taxon>
        <taxon>Streptophyta</taxon>
        <taxon>Embryophyta</taxon>
        <taxon>Tracheophyta</taxon>
        <taxon>Spermatophyta</taxon>
        <taxon>Magnoliopsida</taxon>
        <taxon>eudicotyledons</taxon>
        <taxon>Gunneridae</taxon>
        <taxon>Pentapetalae</taxon>
        <taxon>asterids</taxon>
        <taxon>campanulids</taxon>
        <taxon>Asterales</taxon>
        <taxon>Asteraceae</taxon>
        <taxon>Asteroideae</taxon>
        <taxon>Anthemideae</taxon>
        <taxon>Anthemidinae</taxon>
        <taxon>Tanacetum</taxon>
    </lineage>
</organism>
<reference evidence="2" key="1">
    <citation type="journal article" date="2022" name="Int. J. Mol. Sci.">
        <title>Draft Genome of Tanacetum Coccineum: Genomic Comparison of Closely Related Tanacetum-Family Plants.</title>
        <authorList>
            <person name="Yamashiro T."/>
            <person name="Shiraishi A."/>
            <person name="Nakayama K."/>
            <person name="Satake H."/>
        </authorList>
    </citation>
    <scope>NUCLEOTIDE SEQUENCE</scope>
</reference>
<sequence>MPISLPPEAEVERLLAMTTPSPSPHISLSPPSAEERLARCIAPPAHLLPLPMPSPLLPSSGSNPNPTLKIVSTQDRLSLMHVTGHTHYHLLSLPPTTTYLYTYHHQLNIGYILESKQPFPDEFRYSIELQTQLVHVYAHQTQLQAGEHSQTDTHQTKHGPYAQKRTKYPENNTNPKEQYSRIHPSKWMTKLFAKTLPMEMESRTVRYEDTEGNVQTACRLTLICTKFVANETEKVDKYISGLPNNIYGNVKSARPKTLDETIELTNDLMDTRNIRPYAKGQSTQQKGRLMNSSRHTSWSHAATTLQRPECRQVSLSLIGEELVKKMSRREQVRCENFSSSPMGMNLRLFVGNESNNGENPRLTFYLMLQRPRVNGNRKPGLYLRSRPVETKIDLIPGAATPSARAPYPFLPPPRSPGPYLSKRKDGSFRMCIDNLIFEDRSKNLDNHQLRVRETRHSKMAFRNSDNGPLLIPSMPLFRTDKRTLRLLIGVSSKDFSKFAKSMTILKQKGIKFERGEKKKMHLVQKSRIVQCTNLAYYLESEAKNLWCYWMRHTRANVVADARAVRNGFSIIESAHILAMRENVLHGQVGKLYLNRIVGKTRIPASIICDHDGNFYFQFLREIISESLGTDISDRFLARACAGRGWGSSTDWPKVNQRNNKKDRPDQAEDAKLSDRQRATLIDKTKARGIRS</sequence>
<feature type="compositionally biased region" description="Basic and acidic residues" evidence="1">
    <location>
        <begin position="659"/>
        <end position="674"/>
    </location>
</feature>
<gene>
    <name evidence="2" type="ORF">Tco_0801674</name>
</gene>
<evidence type="ECO:0000313" key="3">
    <source>
        <dbReference type="Proteomes" id="UP001151760"/>
    </source>
</evidence>
<proteinExistence type="predicted"/>
<dbReference type="EMBL" id="BQNB010011752">
    <property type="protein sequence ID" value="GJS94706.1"/>
    <property type="molecule type" value="Genomic_DNA"/>
</dbReference>
<feature type="region of interest" description="Disordered" evidence="1">
    <location>
        <begin position="649"/>
        <end position="674"/>
    </location>
</feature>